<dbReference type="EMBL" id="CALNXI010001109">
    <property type="protein sequence ID" value="CAH3155895.1"/>
    <property type="molecule type" value="Genomic_DNA"/>
</dbReference>
<evidence type="ECO:0000256" key="4">
    <source>
        <dbReference type="ARBA" id="ARBA00022692"/>
    </source>
</evidence>
<dbReference type="SUPFAM" id="SSF49854">
    <property type="entry name" value="Spermadhesin, CUB domain"/>
    <property type="match status" value="1"/>
</dbReference>
<keyword evidence="3 10" id="KW-0245">EGF-like domain</keyword>
<organism evidence="16 17">
    <name type="scientific">Porites evermanni</name>
    <dbReference type="NCBI Taxonomy" id="104178"/>
    <lineage>
        <taxon>Eukaryota</taxon>
        <taxon>Metazoa</taxon>
        <taxon>Cnidaria</taxon>
        <taxon>Anthozoa</taxon>
        <taxon>Hexacorallia</taxon>
        <taxon>Scleractinia</taxon>
        <taxon>Fungiina</taxon>
        <taxon>Poritidae</taxon>
        <taxon>Porites</taxon>
    </lineage>
</organism>
<keyword evidence="8 10" id="KW-1015">Disulfide bond</keyword>
<dbReference type="Pfam" id="PF00431">
    <property type="entry name" value="CUB"/>
    <property type="match status" value="1"/>
</dbReference>
<sequence length="1153" mass="127704">SLSTNRDRNHKASLLGHARYVETSGLHRRLQSILRDDVSAMFVMFRKPSVNLTFNFAFFLALGCLTTVSSQCKINNDCKNGYCRSGMCICNRGWWGSLCEFCRLRLSADSGIITDGDGMYSASSKCSWLIESKSPNSTIHLDFEEFATECNWDHLYIYDGKSIKSPLIGVISGLIKDNSKPRYIDGQVLKLQANSGSAFLYFYSDRHYFENGFRIKYSISKDCSAKCSFHGHCDKDQNCICDKGWAGPTCNMQTCIEECIHGYCDNTTGLCVCDPGVYGSSCNISGNRALWVQHSSIGQNVIQGRSSHASALLGEYMWVFGGYSFNTEPFDDLIRYHIPSDSWEVVFTSVNCSEAPSRRYAHTMIAYNTSLYVFGGRINQKASNELWLFDTQTLCWTLLPSLGDSPFAVAGHTATLVNSKMIVLFGYGPLRGYTDKVQEYNLDTGRWSVHRVPTDIIRPLYGHSTAYHPIHNLLYVHGGVYESSELAKDLTSYNPVTRKWKALKASNVPRFHHSAVFLGDVMLVFGGNSHNGTLGAQSNQPCFATDFVAYDIACDEWKTVPYSGNLKSSGRYGHSSVLVNRSMYVFGGFQGVLLSDVLSFTPGPCGLIKDKFTCQMSFNSSDCVWSDSSSICLGPERCIKPQITAEDKCRELTQSCKRCTSAMQGCSWCDGICVKGDCPGSKKRIDSPGKCPKGEVKACQGKCKELDCFNLSSCGDCVAKRSCMWCESQKQCVAANAYPVSFPYGQCLSWVQNQCPGVRCSELKTCDDCHTLPGCGWCDDGSGTGLGQCMDGGDNGPFTTSPNASASQCPADRWYFIECPDCQCNGHSRCINRNICEKCKNNTSGACECNGHADTCDHETGKCECLAHWVTGDHCESCSEETVIVGNATNGGHCYNRLKSGFQFTFNVSKNKTSIAFINIPARDDEDVEVEVKIMTEGASALLNLSISTELSREEALFSYERIGHFHETFSHEVFRFGGDDPLAFRVIVFNIKEFTTLQISFTQKPKFLILNFFITFFACFFSLLFVVGLAWKIKVRYSTYMMARVSLSSQHNVSVALVYASINKSFEFSPVLSQQPSHAIAVQPMESHRAAVGVFMMRLPGGRDGYTPIGQTGICCATTLSTYGDSTFHNHPLSITRRTAIKRSSMVRVLCT</sequence>
<keyword evidence="7 12" id="KW-0472">Membrane</keyword>
<feature type="disulfide bond" evidence="10">
    <location>
        <begin position="241"/>
        <end position="250"/>
    </location>
</feature>
<dbReference type="InterPro" id="IPR015915">
    <property type="entry name" value="Kelch-typ_b-propeller"/>
</dbReference>
<feature type="domain" description="EGF-like" evidence="14">
    <location>
        <begin position="219"/>
        <end position="251"/>
    </location>
</feature>
<dbReference type="SMART" id="SM00042">
    <property type="entry name" value="CUB"/>
    <property type="match status" value="1"/>
</dbReference>
<feature type="disulfide bond" evidence="10">
    <location>
        <begin position="223"/>
        <end position="233"/>
    </location>
</feature>
<dbReference type="Gene3D" id="2.120.10.80">
    <property type="entry name" value="Kelch-type beta propeller"/>
    <property type="match status" value="2"/>
</dbReference>
<dbReference type="Pfam" id="PF24981">
    <property type="entry name" value="Beta-prop_ATRN-LZTR1"/>
    <property type="match status" value="1"/>
</dbReference>
<feature type="domain" description="CUB" evidence="13">
    <location>
        <begin position="102"/>
        <end position="220"/>
    </location>
</feature>
<evidence type="ECO:0000256" key="10">
    <source>
        <dbReference type="PROSITE-ProRule" id="PRU00076"/>
    </source>
</evidence>
<dbReference type="InterPro" id="IPR000742">
    <property type="entry name" value="EGF"/>
</dbReference>
<evidence type="ECO:0000259" key="13">
    <source>
        <dbReference type="PROSITE" id="PS01180"/>
    </source>
</evidence>
<evidence type="ECO:0000256" key="6">
    <source>
        <dbReference type="ARBA" id="ARBA00022989"/>
    </source>
</evidence>
<dbReference type="PANTHER" id="PTHR46376:SF2">
    <property type="entry name" value="DISTRACTED, ISOFORM B"/>
    <property type="match status" value="1"/>
</dbReference>
<dbReference type="InterPro" id="IPR006652">
    <property type="entry name" value="Kelch_1"/>
</dbReference>
<feature type="transmembrane region" description="Helical" evidence="12">
    <location>
        <begin position="1008"/>
        <end position="1032"/>
    </location>
</feature>
<dbReference type="InterPro" id="IPR002165">
    <property type="entry name" value="Plexin_repeat"/>
</dbReference>
<dbReference type="CDD" id="cd00055">
    <property type="entry name" value="EGF_Lam"/>
    <property type="match status" value="1"/>
</dbReference>
<comment type="subcellular location">
    <subcellularLocation>
        <location evidence="1">Membrane</location>
        <topology evidence="1">Single-pass membrane protein</topology>
    </subcellularLocation>
</comment>
<feature type="non-terminal residue" evidence="16">
    <location>
        <position position="1"/>
    </location>
</feature>
<comment type="caution">
    <text evidence="10">Lacks conserved residue(s) required for the propagation of feature annotation.</text>
</comment>
<dbReference type="PROSITE" id="PS50027">
    <property type="entry name" value="EGF_LAM_2"/>
    <property type="match status" value="1"/>
</dbReference>
<dbReference type="Gene3D" id="2.60.120.290">
    <property type="entry name" value="Spermadhesin, CUB domain"/>
    <property type="match status" value="1"/>
</dbReference>
<keyword evidence="5" id="KW-0677">Repeat</keyword>
<dbReference type="PROSITE" id="PS01180">
    <property type="entry name" value="CUB"/>
    <property type="match status" value="1"/>
</dbReference>
<accession>A0ABN8Q2H6</accession>
<evidence type="ECO:0000313" key="16">
    <source>
        <dbReference type="EMBL" id="CAH3155895.1"/>
    </source>
</evidence>
<evidence type="ECO:0000256" key="11">
    <source>
        <dbReference type="PROSITE-ProRule" id="PRU00460"/>
    </source>
</evidence>
<dbReference type="SMART" id="SM00612">
    <property type="entry name" value="Kelch"/>
    <property type="match status" value="3"/>
</dbReference>
<proteinExistence type="predicted"/>
<evidence type="ECO:0000256" key="2">
    <source>
        <dbReference type="ARBA" id="ARBA00022441"/>
    </source>
</evidence>
<dbReference type="Gene3D" id="2.10.25.10">
    <property type="entry name" value="Laminin"/>
    <property type="match status" value="1"/>
</dbReference>
<evidence type="ECO:0000256" key="5">
    <source>
        <dbReference type="ARBA" id="ARBA00022737"/>
    </source>
</evidence>
<dbReference type="InterPro" id="IPR056732">
    <property type="entry name" value="GBD_ATRN"/>
</dbReference>
<evidence type="ECO:0000259" key="14">
    <source>
        <dbReference type="PROSITE" id="PS50026"/>
    </source>
</evidence>
<keyword evidence="9" id="KW-0325">Glycoprotein</keyword>
<feature type="domain" description="Laminin EGF-like" evidence="15">
    <location>
        <begin position="847"/>
        <end position="896"/>
    </location>
</feature>
<evidence type="ECO:0000256" key="9">
    <source>
        <dbReference type="ARBA" id="ARBA00023180"/>
    </source>
</evidence>
<dbReference type="InterPro" id="IPR000859">
    <property type="entry name" value="CUB_dom"/>
</dbReference>
<dbReference type="SMART" id="SM00181">
    <property type="entry name" value="EGF"/>
    <property type="match status" value="3"/>
</dbReference>
<evidence type="ECO:0000256" key="7">
    <source>
        <dbReference type="ARBA" id="ARBA00023136"/>
    </source>
</evidence>
<reference evidence="16 17" key="1">
    <citation type="submission" date="2022-05" db="EMBL/GenBank/DDBJ databases">
        <authorList>
            <consortium name="Genoscope - CEA"/>
            <person name="William W."/>
        </authorList>
    </citation>
    <scope>NUCLEOTIDE SEQUENCE [LARGE SCALE GENOMIC DNA]</scope>
</reference>
<dbReference type="Pfam" id="PF24972">
    <property type="entry name" value="GBD_ATRN"/>
    <property type="match status" value="1"/>
</dbReference>
<dbReference type="InterPro" id="IPR056737">
    <property type="entry name" value="Beta-prop_ATRN-MKLN-like"/>
</dbReference>
<dbReference type="SMART" id="SM00423">
    <property type="entry name" value="PSI"/>
    <property type="match status" value="3"/>
</dbReference>
<evidence type="ECO:0000259" key="15">
    <source>
        <dbReference type="PROSITE" id="PS50027"/>
    </source>
</evidence>
<dbReference type="InterPro" id="IPR002049">
    <property type="entry name" value="LE_dom"/>
</dbReference>
<evidence type="ECO:0000313" key="17">
    <source>
        <dbReference type="Proteomes" id="UP001159427"/>
    </source>
</evidence>
<keyword evidence="11" id="KW-0424">Laminin EGF-like domain</keyword>
<keyword evidence="6 12" id="KW-1133">Transmembrane helix</keyword>
<keyword evidence="4 12" id="KW-0812">Transmembrane</keyword>
<dbReference type="PROSITE" id="PS50026">
    <property type="entry name" value="EGF_3"/>
    <property type="match status" value="1"/>
</dbReference>
<comment type="caution">
    <text evidence="16">The sequence shown here is derived from an EMBL/GenBank/DDBJ whole genome shotgun (WGS) entry which is preliminary data.</text>
</comment>
<dbReference type="InterPro" id="IPR051568">
    <property type="entry name" value="LZTR1/Attractin"/>
</dbReference>
<evidence type="ECO:0008006" key="18">
    <source>
        <dbReference type="Google" id="ProtNLM"/>
    </source>
</evidence>
<keyword evidence="2" id="KW-0880">Kelch repeat</keyword>
<dbReference type="PROSITE" id="PS01186">
    <property type="entry name" value="EGF_2"/>
    <property type="match status" value="1"/>
</dbReference>
<protein>
    <recommendedName>
        <fullName evidence="18">Attractin-like protein 1</fullName>
    </recommendedName>
</protein>
<dbReference type="Proteomes" id="UP001159427">
    <property type="component" value="Unassembled WGS sequence"/>
</dbReference>
<dbReference type="PROSITE" id="PS00022">
    <property type="entry name" value="EGF_1"/>
    <property type="match status" value="1"/>
</dbReference>
<dbReference type="Pfam" id="PF00053">
    <property type="entry name" value="EGF_laminin"/>
    <property type="match status" value="1"/>
</dbReference>
<dbReference type="CDD" id="cd00041">
    <property type="entry name" value="CUB"/>
    <property type="match status" value="1"/>
</dbReference>
<evidence type="ECO:0000256" key="3">
    <source>
        <dbReference type="ARBA" id="ARBA00022536"/>
    </source>
</evidence>
<dbReference type="SUPFAM" id="SSF117281">
    <property type="entry name" value="Kelch motif"/>
    <property type="match status" value="1"/>
</dbReference>
<gene>
    <name evidence="16" type="ORF">PEVE_00001973</name>
</gene>
<evidence type="ECO:0000256" key="1">
    <source>
        <dbReference type="ARBA" id="ARBA00004167"/>
    </source>
</evidence>
<dbReference type="InterPro" id="IPR016201">
    <property type="entry name" value="PSI"/>
</dbReference>
<dbReference type="PANTHER" id="PTHR46376">
    <property type="entry name" value="LEUCINE-ZIPPER-LIKE TRANSCRIPTIONAL REGULATOR 1"/>
    <property type="match status" value="1"/>
</dbReference>
<name>A0ABN8Q2H6_9CNID</name>
<keyword evidence="17" id="KW-1185">Reference proteome</keyword>
<evidence type="ECO:0000256" key="12">
    <source>
        <dbReference type="SAM" id="Phobius"/>
    </source>
</evidence>
<evidence type="ECO:0000256" key="8">
    <source>
        <dbReference type="ARBA" id="ARBA00023157"/>
    </source>
</evidence>
<dbReference type="Pfam" id="PF01437">
    <property type="entry name" value="PSI"/>
    <property type="match status" value="1"/>
</dbReference>
<dbReference type="InterPro" id="IPR035914">
    <property type="entry name" value="Sperma_CUB_dom_sf"/>
</dbReference>